<keyword evidence="2" id="KW-1185">Reference proteome</keyword>
<proteinExistence type="predicted"/>
<dbReference type="EMBL" id="JACXAF010000008">
    <property type="protein sequence ID" value="MBD1389321.1"/>
    <property type="molecule type" value="Genomic_DNA"/>
</dbReference>
<evidence type="ECO:0000313" key="1">
    <source>
        <dbReference type="EMBL" id="MBD1389321.1"/>
    </source>
</evidence>
<dbReference type="CDD" id="cd03801">
    <property type="entry name" value="GT4_PimA-like"/>
    <property type="match status" value="1"/>
</dbReference>
<evidence type="ECO:0000313" key="2">
    <source>
        <dbReference type="Proteomes" id="UP000638014"/>
    </source>
</evidence>
<reference evidence="1" key="1">
    <citation type="submission" date="2020-09" db="EMBL/GenBank/DDBJ databases">
        <title>A novel bacterium of genus Neiella, isolated from South China Sea.</title>
        <authorList>
            <person name="Huang H."/>
            <person name="Mo K."/>
            <person name="Hu Y."/>
        </authorList>
    </citation>
    <scope>NUCLEOTIDE SEQUENCE</scope>
    <source>
        <strain evidence="1">HB171785</strain>
    </source>
</reference>
<comment type="caution">
    <text evidence="1">The sequence shown here is derived from an EMBL/GenBank/DDBJ whole genome shotgun (WGS) entry which is preliminary data.</text>
</comment>
<gene>
    <name evidence="1" type="ORF">IC617_07780</name>
</gene>
<dbReference type="Proteomes" id="UP000638014">
    <property type="component" value="Unassembled WGS sequence"/>
</dbReference>
<accession>A0A8J6QJL4</accession>
<name>A0A8J6QJL4_9GAMM</name>
<protein>
    <submittedName>
        <fullName evidence="1">Glycosyltransferase family 4 protein</fullName>
    </submittedName>
</protein>
<dbReference type="AlphaFoldDB" id="A0A8J6QJL4"/>
<organism evidence="1 2">
    <name type="scientific">Neiella litorisoli</name>
    <dbReference type="NCBI Taxonomy" id="2771431"/>
    <lineage>
        <taxon>Bacteria</taxon>
        <taxon>Pseudomonadati</taxon>
        <taxon>Pseudomonadota</taxon>
        <taxon>Gammaproteobacteria</taxon>
        <taxon>Alteromonadales</taxon>
        <taxon>Echinimonadaceae</taxon>
        <taxon>Neiella</taxon>
    </lineage>
</organism>
<dbReference type="Pfam" id="PF13692">
    <property type="entry name" value="Glyco_trans_1_4"/>
    <property type="match status" value="1"/>
</dbReference>
<dbReference type="Gene3D" id="3.40.50.2000">
    <property type="entry name" value="Glycogen Phosphorylase B"/>
    <property type="match status" value="1"/>
</dbReference>
<dbReference type="SUPFAM" id="SSF53756">
    <property type="entry name" value="UDP-Glycosyltransferase/glycogen phosphorylase"/>
    <property type="match status" value="1"/>
</dbReference>
<sequence length="421" mass="47415">MSSLTPPKASNTLPLLLIIGYVWPEPNSSAAGSRMMQLISSFLARGYRINFASPADFSDHAVDLQALGVDVTAIELNNTSFDEFVAELQPQVVLFDRFMMEEQFAWRVSNNCPQAIRILNMEDLHSLRHARQQAIKAGGNSDDAELNTEMAHRELAAIFRSDLTLVISPFEYQLIHQHYQVPESQLLLLPFMLAEPTQPSSLPFEQRHHFVSIGNFRHAPNWDAVLQLRQLWPAIRRQCGDAELHIYGAYPPKKATQLHNSAIGFHIKGWAQDVTELMSNARVLLAPLRFGAGLKGKLLDAMCHGLPSVTTPIGAEGMTVAADWPGAVRSEDQAFIDEAVRLYQDRQAWQQAVAQIPAHLVPYQRSTLEQALFERIYGIDQDINGHRQQHFIGAMLQHHSLKSTQYMSQWIEAKNKLKSQP</sequence>